<dbReference type="CDD" id="cd00519">
    <property type="entry name" value="Lipase_3"/>
    <property type="match status" value="1"/>
</dbReference>
<proteinExistence type="predicted"/>
<keyword evidence="11" id="KW-0443">Lipid metabolism</keyword>
<feature type="domain" description="Fungal lipase-type" evidence="16">
    <location>
        <begin position="408"/>
        <end position="546"/>
    </location>
</feature>
<feature type="transmembrane region" description="Helical" evidence="15">
    <location>
        <begin position="131"/>
        <end position="152"/>
    </location>
</feature>
<comment type="catalytic activity">
    <reaction evidence="13">
        <text>a 1,2-diacyl-sn-glycerol + H2O = a 2-acylglycerol + a fatty acid + H(+)</text>
        <dbReference type="Rhea" id="RHEA:33275"/>
        <dbReference type="ChEBI" id="CHEBI:15377"/>
        <dbReference type="ChEBI" id="CHEBI:15378"/>
        <dbReference type="ChEBI" id="CHEBI:17389"/>
        <dbReference type="ChEBI" id="CHEBI:17815"/>
        <dbReference type="ChEBI" id="CHEBI:28868"/>
        <dbReference type="EC" id="3.1.1.116"/>
    </reaction>
    <physiologicalReaction direction="left-to-right" evidence="13">
        <dbReference type="Rhea" id="RHEA:33276"/>
    </physiologicalReaction>
</comment>
<evidence type="ECO:0000256" key="10">
    <source>
        <dbReference type="ARBA" id="ARBA00022989"/>
    </source>
</evidence>
<evidence type="ECO:0000256" key="8">
    <source>
        <dbReference type="ARBA" id="ARBA00022837"/>
    </source>
</evidence>
<organism evidence="17 18">
    <name type="scientific">Schistosoma mansoni</name>
    <name type="common">Blood fluke</name>
    <dbReference type="NCBI Taxonomy" id="6183"/>
    <lineage>
        <taxon>Eukaryota</taxon>
        <taxon>Metazoa</taxon>
        <taxon>Spiralia</taxon>
        <taxon>Lophotrochozoa</taxon>
        <taxon>Platyhelminthes</taxon>
        <taxon>Trematoda</taxon>
        <taxon>Digenea</taxon>
        <taxon>Strigeidida</taxon>
        <taxon>Schistosomatoidea</taxon>
        <taxon>Schistosomatidae</taxon>
        <taxon>Schistosoma</taxon>
    </lineage>
</organism>
<dbReference type="EC" id="3.1.1.116" evidence="14"/>
<dbReference type="InterPro" id="IPR052214">
    <property type="entry name" value="DAG_Lipase-Related"/>
</dbReference>
<dbReference type="GO" id="GO:0046872">
    <property type="term" value="F:metal ion binding"/>
    <property type="evidence" value="ECO:0007669"/>
    <property type="project" value="UniProtKB-KW"/>
</dbReference>
<dbReference type="InterPro" id="IPR002921">
    <property type="entry name" value="Fungal_lipase-type"/>
</dbReference>
<keyword evidence="5 15" id="KW-0812">Transmembrane</keyword>
<reference evidence="17" key="1">
    <citation type="journal article" date="2012" name="PLoS Negl. Trop. Dis.">
        <title>A systematically improved high quality genome and transcriptome of the human blood fluke Schistosoma mansoni.</title>
        <authorList>
            <person name="Protasio A.V."/>
            <person name="Tsai I.J."/>
            <person name="Babbage A."/>
            <person name="Nichol S."/>
            <person name="Hunt M."/>
            <person name="Aslett M.A."/>
            <person name="De Silva N."/>
            <person name="Velarde G.S."/>
            <person name="Anderson T.J."/>
            <person name="Clark R.C."/>
            <person name="Davidson C."/>
            <person name="Dillon G.P."/>
            <person name="Holroyd N.E."/>
            <person name="LoVerde P.T."/>
            <person name="Lloyd C."/>
            <person name="McQuillan J."/>
            <person name="Oliveira G."/>
            <person name="Otto T.D."/>
            <person name="Parker-Manuel S.J."/>
            <person name="Quail M.A."/>
            <person name="Wilson R.A."/>
            <person name="Zerlotini A."/>
            <person name="Dunne D.W."/>
            <person name="Berriman M."/>
        </authorList>
    </citation>
    <scope>NUCLEOTIDE SEQUENCE [LARGE SCALE GENOMIC DNA]</scope>
    <source>
        <strain evidence="17">Puerto Rican</strain>
    </source>
</reference>
<evidence type="ECO:0000256" key="2">
    <source>
        <dbReference type="ARBA" id="ARBA00004651"/>
    </source>
</evidence>
<dbReference type="WBParaSite" id="Smp_128680.2">
    <property type="protein sequence ID" value="Smp_128680.2"/>
    <property type="gene ID" value="Smp_128680"/>
</dbReference>
<evidence type="ECO:0000256" key="12">
    <source>
        <dbReference type="ARBA" id="ARBA00023136"/>
    </source>
</evidence>
<accession>A0A3Q0KLB0</accession>
<dbReference type="Proteomes" id="UP000008854">
    <property type="component" value="Unassembled WGS sequence"/>
</dbReference>
<feature type="transmembrane region" description="Helical" evidence="15">
    <location>
        <begin position="26"/>
        <end position="45"/>
    </location>
</feature>
<dbReference type="PANTHER" id="PTHR45792:SF8">
    <property type="entry name" value="DIACYLGLYCEROL LIPASE-ALPHA"/>
    <property type="match status" value="1"/>
</dbReference>
<dbReference type="InterPro" id="IPR029058">
    <property type="entry name" value="AB_hydrolase_fold"/>
</dbReference>
<evidence type="ECO:0000256" key="15">
    <source>
        <dbReference type="SAM" id="Phobius"/>
    </source>
</evidence>
<dbReference type="GO" id="GO:0005886">
    <property type="term" value="C:plasma membrane"/>
    <property type="evidence" value="ECO:0007669"/>
    <property type="project" value="UniProtKB-SubCell"/>
</dbReference>
<protein>
    <recommendedName>
        <fullName evidence="14">sn-1-specific diacylglycerol lipase</fullName>
        <ecNumber evidence="14">3.1.1.116</ecNumber>
    </recommendedName>
</protein>
<dbReference type="ExpressionAtlas" id="A0A3Q0KLB0">
    <property type="expression patterns" value="baseline"/>
</dbReference>
<comment type="cofactor">
    <cofactor evidence="1">
        <name>Ca(2+)</name>
        <dbReference type="ChEBI" id="CHEBI:29108"/>
    </cofactor>
</comment>
<keyword evidence="7" id="KW-0378">Hydrolase</keyword>
<evidence type="ECO:0000256" key="3">
    <source>
        <dbReference type="ARBA" id="ARBA00022475"/>
    </source>
</evidence>
<dbReference type="AlphaFoldDB" id="A0A3Q0KLB0"/>
<evidence type="ECO:0000256" key="11">
    <source>
        <dbReference type="ARBA" id="ARBA00023098"/>
    </source>
</evidence>
<name>A0A3Q0KLB0_SCHMA</name>
<keyword evidence="3" id="KW-1003">Cell membrane</keyword>
<accession>A0A5K4ELH9</accession>
<evidence type="ECO:0000313" key="17">
    <source>
        <dbReference type="Proteomes" id="UP000008854"/>
    </source>
</evidence>
<keyword evidence="10 15" id="KW-1133">Transmembrane helix</keyword>
<dbReference type="GO" id="GO:0016298">
    <property type="term" value="F:lipase activity"/>
    <property type="evidence" value="ECO:0007669"/>
    <property type="project" value="TreeGrafter"/>
</dbReference>
<keyword evidence="4" id="KW-0597">Phosphoprotein</keyword>
<keyword evidence="6" id="KW-0479">Metal-binding</keyword>
<dbReference type="InParanoid" id="A0A3Q0KLB0"/>
<evidence type="ECO:0000256" key="6">
    <source>
        <dbReference type="ARBA" id="ARBA00022723"/>
    </source>
</evidence>
<evidence type="ECO:0000256" key="5">
    <source>
        <dbReference type="ARBA" id="ARBA00022692"/>
    </source>
</evidence>
<evidence type="ECO:0000256" key="1">
    <source>
        <dbReference type="ARBA" id="ARBA00001913"/>
    </source>
</evidence>
<keyword evidence="9" id="KW-0442">Lipid degradation</keyword>
<keyword evidence="12 15" id="KW-0472">Membrane</keyword>
<keyword evidence="17" id="KW-1185">Reference proteome</keyword>
<evidence type="ECO:0000259" key="16">
    <source>
        <dbReference type="Pfam" id="PF01764"/>
    </source>
</evidence>
<dbReference type="Gene3D" id="3.40.50.1820">
    <property type="entry name" value="alpha/beta hydrolase"/>
    <property type="match status" value="1"/>
</dbReference>
<feature type="transmembrane region" description="Helical" evidence="15">
    <location>
        <begin position="96"/>
        <end position="119"/>
    </location>
</feature>
<evidence type="ECO:0000313" key="18">
    <source>
        <dbReference type="WBParaSite" id="Smp_128680.1"/>
    </source>
</evidence>
<keyword evidence="8" id="KW-0106">Calcium</keyword>
<dbReference type="WBParaSite" id="Smp_128680.1">
    <property type="protein sequence ID" value="Smp_128680.1"/>
    <property type="gene ID" value="Smp_128680"/>
</dbReference>
<evidence type="ECO:0000256" key="9">
    <source>
        <dbReference type="ARBA" id="ARBA00022963"/>
    </source>
</evidence>
<dbReference type="PANTHER" id="PTHR45792">
    <property type="entry name" value="DIACYLGLYCEROL LIPASE HOMOLOG-RELATED"/>
    <property type="match status" value="1"/>
</dbReference>
<sequence length="859" mass="96458">MPALIFLGRTWAFASDDFVCTGVVNFLLRILCAFIMVMPLTLASDPTVCLPNVIDKVFCVLMFLVMGALLVFDTALSYSSSKGGVMETSLRSPVPFYLSAVCVFSLISSVLHCVNLYLVVNRYTLCDKQVVDCYIAGNSIGVAHVIGFYFFLMLHYRKTGAFWSRLTNDPTVFKQGCLNPNVNLSTKQLVMLKRRKAVQRKLESLRAFRRLPFCKTDRSKMQTDETIITSAAALFSDIFYDVDLVASDIVAGLFLLRWQTKQWVGTGHRIPLSLIHRDTSPSDLNVDISVKGDQIPDPWLDIQRIYRIAELVTAVYGKLLYYSMNLGKPGATCRLLRHLPCCLNSFNPVSSGNTKLSCCICSKYTCDLAAILEFTCLREDQFIKLSYDNSVYQSPYFVAVDDFSKCIVISIRGTLSFDDTIVDLLYDGVRLSEVETFVESKTGRRPCFIGHRGMVERSRHLYDCLLTDKSIETAFSKKPHYKLVVCGHSLGAGIASFLSVILHCKYPDVKGYAFSAPLGMMNQELADYCKPFLLSIIYGYDIFARMNKSTISDFKWRLIDALSACKVPKHRLLSRGLYVCMRRCLFKWCLPQCFQPGSSTTVGSDTLLLDASTQERLIYSIPQLPCDDDEMRIHFSVDDDTSDSGSTRAYRTARSSRFRPGPRSILCWINPNSLPTGSQSKMPVSHVQYPNNSNTEINPYSSNEIQSYDLESYDLSNSVFGGLVLHLVDVTVDTVVDDSPTGFVMDEDNSQGDIERTSSSCSSRLEKIFTAKSGKMSACCVKPRKLRKTIVGVWSHPQQFQTILIHPKMLSHHFPDRILEAVSCLRQELLSESANSLDDNDIVNSLKSSGYIRKLKNTS</sequence>
<evidence type="ECO:0000313" key="19">
    <source>
        <dbReference type="WBParaSite" id="Smp_128680.2"/>
    </source>
</evidence>
<evidence type="ECO:0000256" key="7">
    <source>
        <dbReference type="ARBA" id="ARBA00022801"/>
    </source>
</evidence>
<dbReference type="SUPFAM" id="SSF53474">
    <property type="entry name" value="alpha/beta-Hydrolases"/>
    <property type="match status" value="1"/>
</dbReference>
<evidence type="ECO:0000256" key="14">
    <source>
        <dbReference type="ARBA" id="ARBA00026104"/>
    </source>
</evidence>
<comment type="subcellular location">
    <subcellularLocation>
        <location evidence="2">Cell membrane</location>
        <topology evidence="2">Multi-pass membrane protein</topology>
    </subcellularLocation>
</comment>
<feature type="transmembrane region" description="Helical" evidence="15">
    <location>
        <begin position="57"/>
        <end position="76"/>
    </location>
</feature>
<dbReference type="Pfam" id="PF01764">
    <property type="entry name" value="Lipase_3"/>
    <property type="match status" value="1"/>
</dbReference>
<dbReference type="GO" id="GO:0016042">
    <property type="term" value="P:lipid catabolic process"/>
    <property type="evidence" value="ECO:0007669"/>
    <property type="project" value="UniProtKB-KW"/>
</dbReference>
<evidence type="ECO:0000256" key="13">
    <source>
        <dbReference type="ARBA" id="ARBA00024531"/>
    </source>
</evidence>
<reference evidence="18" key="2">
    <citation type="submission" date="2018-12" db="UniProtKB">
        <authorList>
            <consortium name="WormBaseParasite"/>
        </authorList>
    </citation>
    <scope>IDENTIFICATION</scope>
    <source>
        <strain evidence="18 19">Puerto Rican</strain>
    </source>
</reference>
<evidence type="ECO:0000256" key="4">
    <source>
        <dbReference type="ARBA" id="ARBA00022553"/>
    </source>
</evidence>